<evidence type="ECO:0000313" key="5">
    <source>
        <dbReference type="Proteomes" id="UP000887565"/>
    </source>
</evidence>
<comment type="subcellular location">
    <subcellularLocation>
        <location evidence="1">Membrane</location>
        <topology evidence="1">Multi-pass membrane protein</topology>
    </subcellularLocation>
</comment>
<dbReference type="GO" id="GO:0004100">
    <property type="term" value="F:chitin synthase activity"/>
    <property type="evidence" value="ECO:0007669"/>
    <property type="project" value="InterPro"/>
</dbReference>
<feature type="transmembrane region" description="Helical" evidence="4">
    <location>
        <begin position="392"/>
        <end position="413"/>
    </location>
</feature>
<protein>
    <submittedName>
        <fullName evidence="6">Uncharacterized protein</fullName>
    </submittedName>
</protein>
<dbReference type="PANTHER" id="PTHR22914">
    <property type="entry name" value="CHITIN SYNTHASE"/>
    <property type="match status" value="1"/>
</dbReference>
<evidence type="ECO:0000256" key="1">
    <source>
        <dbReference type="ARBA" id="ARBA00004141"/>
    </source>
</evidence>
<evidence type="ECO:0000256" key="3">
    <source>
        <dbReference type="ARBA" id="ARBA00023136"/>
    </source>
</evidence>
<dbReference type="InterPro" id="IPR004835">
    <property type="entry name" value="Chitin_synth"/>
</dbReference>
<feature type="transmembrane region" description="Helical" evidence="4">
    <location>
        <begin position="118"/>
        <end position="136"/>
    </location>
</feature>
<feature type="transmembrane region" description="Helical" evidence="4">
    <location>
        <begin position="56"/>
        <end position="80"/>
    </location>
</feature>
<keyword evidence="3 4" id="KW-0472">Membrane</keyword>
<dbReference type="GO" id="GO:0006031">
    <property type="term" value="P:chitin biosynthetic process"/>
    <property type="evidence" value="ECO:0007669"/>
    <property type="project" value="TreeGrafter"/>
</dbReference>
<accession>A0A915I1B1</accession>
<dbReference type="WBParaSite" id="nRc.2.0.1.t07927-RA">
    <property type="protein sequence ID" value="nRc.2.0.1.t07927-RA"/>
    <property type="gene ID" value="nRc.2.0.1.g07927"/>
</dbReference>
<keyword evidence="5" id="KW-1185">Reference proteome</keyword>
<keyword evidence="2 4" id="KW-0812">Transmembrane</keyword>
<organism evidence="5 6">
    <name type="scientific">Romanomermis culicivorax</name>
    <name type="common">Nematode worm</name>
    <dbReference type="NCBI Taxonomy" id="13658"/>
    <lineage>
        <taxon>Eukaryota</taxon>
        <taxon>Metazoa</taxon>
        <taxon>Ecdysozoa</taxon>
        <taxon>Nematoda</taxon>
        <taxon>Enoplea</taxon>
        <taxon>Dorylaimia</taxon>
        <taxon>Mermithida</taxon>
        <taxon>Mermithoidea</taxon>
        <taxon>Mermithidae</taxon>
        <taxon>Romanomermis</taxon>
    </lineage>
</organism>
<evidence type="ECO:0000313" key="6">
    <source>
        <dbReference type="WBParaSite" id="nRc.2.0.1.t07927-RA"/>
    </source>
</evidence>
<dbReference type="GO" id="GO:0071944">
    <property type="term" value="C:cell periphery"/>
    <property type="evidence" value="ECO:0007669"/>
    <property type="project" value="TreeGrafter"/>
</dbReference>
<dbReference type="Proteomes" id="UP000887565">
    <property type="component" value="Unplaced"/>
</dbReference>
<reference evidence="6" key="1">
    <citation type="submission" date="2022-11" db="UniProtKB">
        <authorList>
            <consortium name="WormBaseParasite"/>
        </authorList>
    </citation>
    <scope>IDENTIFICATION</scope>
</reference>
<dbReference type="PANTHER" id="PTHR22914:SF42">
    <property type="entry name" value="CHITIN SYNTHASE"/>
    <property type="match status" value="1"/>
</dbReference>
<keyword evidence="4" id="KW-1133">Transmembrane helix</keyword>
<feature type="transmembrane region" description="Helical" evidence="4">
    <location>
        <begin position="29"/>
        <end position="49"/>
    </location>
</feature>
<dbReference type="AlphaFoldDB" id="A0A915I1B1"/>
<name>A0A915I1B1_ROMCU</name>
<evidence type="ECO:0000256" key="4">
    <source>
        <dbReference type="SAM" id="Phobius"/>
    </source>
</evidence>
<feature type="transmembrane region" description="Helical" evidence="4">
    <location>
        <begin position="86"/>
        <end position="106"/>
    </location>
</feature>
<feature type="transmembrane region" description="Helical" evidence="4">
    <location>
        <begin position="316"/>
        <end position="334"/>
    </location>
</feature>
<dbReference type="GO" id="GO:0016020">
    <property type="term" value="C:membrane"/>
    <property type="evidence" value="ECO:0007669"/>
    <property type="project" value="UniProtKB-SubCell"/>
</dbReference>
<evidence type="ECO:0000256" key="2">
    <source>
        <dbReference type="ARBA" id="ARBA00022692"/>
    </source>
</evidence>
<dbReference type="OMA" id="WVKEMQK"/>
<proteinExistence type="predicted"/>
<sequence>MLVSSILGPGTIFLMVVGALNISFTLETYVSFCLVFLPVLIFVVSCLCCKIDTQLLLAQIIGTFFALLMMAVIVGTAMQIKKDGVYSPHSIFLVTVIASFFSAALLHPKEFSCIIPGVLYFLAIPCMYMLLTIYSVCNLHIISWGTREIPKNEPTTDSEKKSKLLDENCSLSCGNVCKFFCCPKPSYVEEVGRMRHIEQKLDDIIGKMNEIKTDNRSSIALENIKQEKNLSLFLEEEICAEDFDLPEEYAKMKSETEQSWLNDRSLQQAVHDRLDSEEEHFWRELITKYLSPLSFDQDYKSRLNLELKRLRNRSCFAFFMLNGLFILIVLLLQLKKDCLHIEWPVGPKVNRTFKPCTAEDYEKILAASYNTEDGRSMPNELFVLSRLQLEPIGLIFLIFFMTLLLVQFSAMIMHRFGTISHILASTKLPSFLCKKKITKFGGAASSSTNFDHNEPIVEMVKEMQSIRIEDDEENGVYCVKNENLQPISRRKVVENLETAKNRAADFNPGSHKTLDAVFRRRFLKTMATRRAIMDGRSETCVCLFFLFIIELGVADLSGDDKARTTNDRVIDGSDVATGVEYSNPSLFLRPNLGDVAANDKRRQKMRIFPPGNEVKTGGAGGVCGVAPDVDREGR</sequence>